<dbReference type="AlphaFoldDB" id="A0A074JK61"/>
<dbReference type="EMBL" id="JJMT01000019">
    <property type="protein sequence ID" value="KEO44590.1"/>
    <property type="molecule type" value="Genomic_DNA"/>
</dbReference>
<dbReference type="RefSeq" id="WP_037602625.1">
    <property type="nucleotide sequence ID" value="NZ_CABIZY010000010.1"/>
</dbReference>
<gene>
    <name evidence="1" type="ORF">DL07_04735</name>
</gene>
<proteinExistence type="predicted"/>
<accession>A0A074JK61</accession>
<evidence type="ECO:0000313" key="2">
    <source>
        <dbReference type="Proteomes" id="UP000027855"/>
    </source>
</evidence>
<protein>
    <submittedName>
        <fullName evidence="1">Uncharacterized protein</fullName>
    </submittedName>
</protein>
<dbReference type="Proteomes" id="UP000027855">
    <property type="component" value="Unassembled WGS sequence"/>
</dbReference>
<comment type="caution">
    <text evidence="1">The sequence shown here is derived from an EMBL/GenBank/DDBJ whole genome shotgun (WGS) entry which is preliminary data.</text>
</comment>
<name>A0A074JK61_STRSL</name>
<organism evidence="1 2">
    <name type="scientific">Streptococcus salivarius</name>
    <dbReference type="NCBI Taxonomy" id="1304"/>
    <lineage>
        <taxon>Bacteria</taxon>
        <taxon>Bacillati</taxon>
        <taxon>Bacillota</taxon>
        <taxon>Bacilli</taxon>
        <taxon>Lactobacillales</taxon>
        <taxon>Streptococcaceae</taxon>
        <taxon>Streptococcus</taxon>
    </lineage>
</organism>
<sequence>MLYHKKKLGEKLGLPTFNHYYNIPITSLEYDLKNLGPSDVYIITFKQDNNLFVVDITHQLGHTSHFDTVSLFELDKLLSGIAAVPLAAVQNIQILSFPDKLHSLNPSQRLKNLVALYYKDAEIMRYLKTTKNTGDQVTRYQLEAERLERQGKSFDFFKYVSRGKIREEDGLSEVSSKDYDFIPDFHPFLTSPRSQQVLSVPVTYFDDKTKQTAKIDIMGWYIKDQQLKIRWKPKYMRKRRWRSSRISVDIVTDNYFFQGQIYRDSSAPIFLNNLNFDSKIPKSFLPHLKNQYQIFMTLVKEQKRLALLRKVRLNKKD</sequence>
<evidence type="ECO:0000313" key="1">
    <source>
        <dbReference type="EMBL" id="KEO44590.1"/>
    </source>
</evidence>
<reference evidence="1 2" key="1">
    <citation type="submission" date="2014-04" db="EMBL/GenBank/DDBJ databases">
        <title>Variable characteristics of bacteriocin-producing Streptococcus salivarius strains isolated from Malaysian subjects.</title>
        <authorList>
            <person name="Philip K."/>
            <person name="Barbour A."/>
        </authorList>
    </citation>
    <scope>NUCLEOTIDE SEQUENCE [LARGE SCALE GENOMIC DNA]</scope>
    <source>
        <strain evidence="1 2">NU10</strain>
    </source>
</reference>